<dbReference type="AlphaFoldDB" id="A0A699XT81"/>
<proteinExistence type="predicted"/>
<reference evidence="2" key="1">
    <citation type="journal article" date="2019" name="Sci. Rep.">
        <title>Draft genome of Tanacetum cinerariifolium, the natural source of mosquito coil.</title>
        <authorList>
            <person name="Yamashiro T."/>
            <person name="Shiraishi A."/>
            <person name="Satake H."/>
            <person name="Nakayama K."/>
        </authorList>
    </citation>
    <scope>NUCLEOTIDE SEQUENCE</scope>
</reference>
<evidence type="ECO:0000313" key="2">
    <source>
        <dbReference type="EMBL" id="GFD60131.1"/>
    </source>
</evidence>
<gene>
    <name evidence="2" type="ORF">Tci_932100</name>
</gene>
<accession>A0A699XT81</accession>
<name>A0A699XT81_TANCI</name>
<protein>
    <submittedName>
        <fullName evidence="2">Uncharacterized protein</fullName>
    </submittedName>
</protein>
<comment type="caution">
    <text evidence="2">The sequence shown here is derived from an EMBL/GenBank/DDBJ whole genome shotgun (WGS) entry which is preliminary data.</text>
</comment>
<feature type="non-terminal residue" evidence="2">
    <location>
        <position position="81"/>
    </location>
</feature>
<sequence length="81" mass="8832">RGAAPGTGRAGNPHPAPAQPGLRPEPAALRRTFQHDRQPRPPGAGLPEDRRQLHPRHRPGEPQASVHRGYPTCRAQHRPAV</sequence>
<dbReference type="EMBL" id="BKCJ011873860">
    <property type="protein sequence ID" value="GFD60131.1"/>
    <property type="molecule type" value="Genomic_DNA"/>
</dbReference>
<feature type="non-terminal residue" evidence="2">
    <location>
        <position position="1"/>
    </location>
</feature>
<organism evidence="2">
    <name type="scientific">Tanacetum cinerariifolium</name>
    <name type="common">Dalmatian daisy</name>
    <name type="synonym">Chrysanthemum cinerariifolium</name>
    <dbReference type="NCBI Taxonomy" id="118510"/>
    <lineage>
        <taxon>Eukaryota</taxon>
        <taxon>Viridiplantae</taxon>
        <taxon>Streptophyta</taxon>
        <taxon>Embryophyta</taxon>
        <taxon>Tracheophyta</taxon>
        <taxon>Spermatophyta</taxon>
        <taxon>Magnoliopsida</taxon>
        <taxon>eudicotyledons</taxon>
        <taxon>Gunneridae</taxon>
        <taxon>Pentapetalae</taxon>
        <taxon>asterids</taxon>
        <taxon>campanulids</taxon>
        <taxon>Asterales</taxon>
        <taxon>Asteraceae</taxon>
        <taxon>Asteroideae</taxon>
        <taxon>Anthemideae</taxon>
        <taxon>Anthemidinae</taxon>
        <taxon>Tanacetum</taxon>
    </lineage>
</organism>
<evidence type="ECO:0000256" key="1">
    <source>
        <dbReference type="SAM" id="MobiDB-lite"/>
    </source>
</evidence>
<feature type="region of interest" description="Disordered" evidence="1">
    <location>
        <begin position="1"/>
        <end position="81"/>
    </location>
</feature>